<evidence type="ECO:0000313" key="3">
    <source>
        <dbReference type="Proteomes" id="UP000299102"/>
    </source>
</evidence>
<sequence>MQTYQRAIERSILNIKRRDRKLNTDIRKTSVIDALEYCKKLKWKWTGRAARTNKNKWSNKVTKWTGPINKRNKGRPKERWTDEINRVAGKEWTAKAKDKDTWRNIEEAFARAEVHNR</sequence>
<evidence type="ECO:0000256" key="1">
    <source>
        <dbReference type="SAM" id="MobiDB-lite"/>
    </source>
</evidence>
<dbReference type="Proteomes" id="UP000299102">
    <property type="component" value="Unassembled WGS sequence"/>
</dbReference>
<feature type="region of interest" description="Disordered" evidence="1">
    <location>
        <begin position="54"/>
        <end position="78"/>
    </location>
</feature>
<dbReference type="OrthoDB" id="8193815at2759"/>
<proteinExistence type="predicted"/>
<dbReference type="EMBL" id="BGZK01000001">
    <property type="protein sequence ID" value="GBO98525.1"/>
    <property type="molecule type" value="Genomic_DNA"/>
</dbReference>
<evidence type="ECO:0000313" key="2">
    <source>
        <dbReference type="EMBL" id="GBO98525.1"/>
    </source>
</evidence>
<organism evidence="2 3">
    <name type="scientific">Eumeta variegata</name>
    <name type="common">Bagworm moth</name>
    <name type="synonym">Eumeta japonica</name>
    <dbReference type="NCBI Taxonomy" id="151549"/>
    <lineage>
        <taxon>Eukaryota</taxon>
        <taxon>Metazoa</taxon>
        <taxon>Ecdysozoa</taxon>
        <taxon>Arthropoda</taxon>
        <taxon>Hexapoda</taxon>
        <taxon>Insecta</taxon>
        <taxon>Pterygota</taxon>
        <taxon>Neoptera</taxon>
        <taxon>Endopterygota</taxon>
        <taxon>Lepidoptera</taxon>
        <taxon>Glossata</taxon>
        <taxon>Ditrysia</taxon>
        <taxon>Tineoidea</taxon>
        <taxon>Psychidae</taxon>
        <taxon>Oiketicinae</taxon>
        <taxon>Eumeta</taxon>
    </lineage>
</organism>
<name>A0A4C1S9D7_EUMVA</name>
<accession>A0A4C1S9D7</accession>
<reference evidence="2 3" key="1">
    <citation type="journal article" date="2019" name="Commun. Biol.">
        <title>The bagworm genome reveals a unique fibroin gene that provides high tensile strength.</title>
        <authorList>
            <person name="Kono N."/>
            <person name="Nakamura H."/>
            <person name="Ohtoshi R."/>
            <person name="Tomita M."/>
            <person name="Numata K."/>
            <person name="Arakawa K."/>
        </authorList>
    </citation>
    <scope>NUCLEOTIDE SEQUENCE [LARGE SCALE GENOMIC DNA]</scope>
</reference>
<comment type="caution">
    <text evidence="2">The sequence shown here is derived from an EMBL/GenBank/DDBJ whole genome shotgun (WGS) entry which is preliminary data.</text>
</comment>
<protein>
    <recommendedName>
        <fullName evidence="4">Endonuclease-reverse transcriptase</fullName>
    </recommendedName>
</protein>
<keyword evidence="3" id="KW-1185">Reference proteome</keyword>
<gene>
    <name evidence="2" type="ORF">EVAR_116_1</name>
</gene>
<dbReference type="AlphaFoldDB" id="A0A4C1S9D7"/>
<evidence type="ECO:0008006" key="4">
    <source>
        <dbReference type="Google" id="ProtNLM"/>
    </source>
</evidence>